<proteinExistence type="predicted"/>
<sequence>MAELVDAPDSKSGSGDRVRVRFSLPAPYEFTNEVI</sequence>
<organism evidence="1">
    <name type="scientific">marine metagenome</name>
    <dbReference type="NCBI Taxonomy" id="408172"/>
    <lineage>
        <taxon>unclassified sequences</taxon>
        <taxon>metagenomes</taxon>
        <taxon>ecological metagenomes</taxon>
    </lineage>
</organism>
<gene>
    <name evidence="1" type="ORF">METZ01_LOCUS19084</name>
</gene>
<dbReference type="EMBL" id="UINC01000979">
    <property type="protein sequence ID" value="SUZ66230.1"/>
    <property type="molecule type" value="Genomic_DNA"/>
</dbReference>
<protein>
    <submittedName>
        <fullName evidence="1">Uncharacterized protein</fullName>
    </submittedName>
</protein>
<dbReference type="AlphaFoldDB" id="A0A381PH17"/>
<reference evidence="1" key="1">
    <citation type="submission" date="2018-05" db="EMBL/GenBank/DDBJ databases">
        <authorList>
            <person name="Lanie J.A."/>
            <person name="Ng W.-L."/>
            <person name="Kazmierczak K.M."/>
            <person name="Andrzejewski T.M."/>
            <person name="Davidsen T.M."/>
            <person name="Wayne K.J."/>
            <person name="Tettelin H."/>
            <person name="Glass J.I."/>
            <person name="Rusch D."/>
            <person name="Podicherti R."/>
            <person name="Tsui H.-C.T."/>
            <person name="Winkler M.E."/>
        </authorList>
    </citation>
    <scope>NUCLEOTIDE SEQUENCE</scope>
</reference>
<dbReference type="AntiFam" id="ANF00015">
    <property type="entry name" value="tRNA translation"/>
</dbReference>
<evidence type="ECO:0000313" key="1">
    <source>
        <dbReference type="EMBL" id="SUZ66230.1"/>
    </source>
</evidence>
<accession>A0A381PH17</accession>
<name>A0A381PH17_9ZZZZ</name>